<accession>M1F295</accession>
<dbReference type="KEGG" id="vg:18562924"/>
<name>M1F295_9CAUD</name>
<dbReference type="GeneID" id="18562924"/>
<dbReference type="RefSeq" id="YP_009015044.1">
    <property type="nucleotide sequence ID" value="NC_023717.1"/>
</dbReference>
<organism evidence="1 2">
    <name type="scientific">Cronobacter phage CR9</name>
    <dbReference type="NCBI Taxonomy" id="1162290"/>
    <lineage>
        <taxon>Viruses</taxon>
        <taxon>Duplodnaviria</taxon>
        <taxon>Heunggongvirae</taxon>
        <taxon>Uroviricota</taxon>
        <taxon>Caudoviricetes</taxon>
        <taxon>Vequintavirinae</taxon>
        <taxon>Certrevirus</taxon>
        <taxon>Certrevirus CR9</taxon>
    </lineage>
</organism>
<keyword evidence="2" id="KW-1185">Reference proteome</keyword>
<proteinExistence type="predicted"/>
<dbReference type="OrthoDB" id="24297at10239"/>
<reference evidence="1 2" key="1">
    <citation type="submission" date="2012-02" db="EMBL/GenBank/DDBJ databases">
        <title>Complete Genome Sequence of Cronobacter sakazakii Bacteriophage CR9.</title>
        <authorList>
            <person name="Shin H."/>
            <person name="Lee J.-H."/>
            <person name="Kim Y."/>
            <person name="Ryu S."/>
        </authorList>
    </citation>
    <scope>NUCLEOTIDE SEQUENCE [LARGE SCALE GENOMIC DNA]</scope>
</reference>
<evidence type="ECO:0000313" key="2">
    <source>
        <dbReference type="Proteomes" id="UP000011829"/>
    </source>
</evidence>
<sequence>MVKLMVPVVRDIMSERTGIPSAVGTSVEVVKKIPKYSRILVSVPGIGKPRKFPVREDLYLVNAPKTRWMNGPVQCEEAIVMFEGYVGNDMYSAEELGL</sequence>
<dbReference type="EMBL" id="JQ691611">
    <property type="protein sequence ID" value="AFH20966.1"/>
    <property type="molecule type" value="Genomic_DNA"/>
</dbReference>
<protein>
    <submittedName>
        <fullName evidence="1">Uncharacterized protein</fullName>
    </submittedName>
</protein>
<gene>
    <name evidence="1" type="ORF">CR9_082</name>
</gene>
<dbReference type="Proteomes" id="UP000011829">
    <property type="component" value="Segment"/>
</dbReference>
<evidence type="ECO:0000313" key="1">
    <source>
        <dbReference type="EMBL" id="AFH20966.1"/>
    </source>
</evidence>